<gene>
    <name evidence="2" type="ORF">HPG69_017281</name>
</gene>
<evidence type="ECO:0000313" key="2">
    <source>
        <dbReference type="EMBL" id="KAF5913660.1"/>
    </source>
</evidence>
<proteinExistence type="predicted"/>
<sequence>MTLITHRSNPDTNPTKSTRLNTTPYRNGRRWTSWPYLYYCTSPSPHFGPNNMNSITHTISTSQHKSRHAVYISQIKAYHILYSLVRFEPQIQNMH</sequence>
<evidence type="ECO:0000256" key="1">
    <source>
        <dbReference type="SAM" id="MobiDB-lite"/>
    </source>
</evidence>
<feature type="region of interest" description="Disordered" evidence="1">
    <location>
        <begin position="1"/>
        <end position="24"/>
    </location>
</feature>
<protein>
    <submittedName>
        <fullName evidence="2">Uncharacterized protein</fullName>
    </submittedName>
</protein>
<comment type="caution">
    <text evidence="2">The sequence shown here is derived from an EMBL/GenBank/DDBJ whole genome shotgun (WGS) entry which is preliminary data.</text>
</comment>
<dbReference type="AlphaFoldDB" id="A0A7J7ECX1"/>
<organism evidence="2 3">
    <name type="scientific">Diceros bicornis minor</name>
    <name type="common">South-central black rhinoceros</name>
    <dbReference type="NCBI Taxonomy" id="77932"/>
    <lineage>
        <taxon>Eukaryota</taxon>
        <taxon>Metazoa</taxon>
        <taxon>Chordata</taxon>
        <taxon>Craniata</taxon>
        <taxon>Vertebrata</taxon>
        <taxon>Euteleostomi</taxon>
        <taxon>Mammalia</taxon>
        <taxon>Eutheria</taxon>
        <taxon>Laurasiatheria</taxon>
        <taxon>Perissodactyla</taxon>
        <taxon>Rhinocerotidae</taxon>
        <taxon>Diceros</taxon>
    </lineage>
</organism>
<dbReference type="EMBL" id="JACDTQ010003641">
    <property type="protein sequence ID" value="KAF5913660.1"/>
    <property type="molecule type" value="Genomic_DNA"/>
</dbReference>
<name>A0A7J7ECX1_DICBM</name>
<accession>A0A7J7ECX1</accession>
<dbReference type="Proteomes" id="UP000551758">
    <property type="component" value="Unassembled WGS sequence"/>
</dbReference>
<keyword evidence="3" id="KW-1185">Reference proteome</keyword>
<evidence type="ECO:0000313" key="3">
    <source>
        <dbReference type="Proteomes" id="UP000551758"/>
    </source>
</evidence>
<reference evidence="2 3" key="1">
    <citation type="journal article" date="2020" name="Mol. Biol. Evol.">
        <title>Interspecific Gene Flow and the Evolution of Specialization in Black and White Rhinoceros.</title>
        <authorList>
            <person name="Moodley Y."/>
            <person name="Westbury M.V."/>
            <person name="Russo I.M."/>
            <person name="Gopalakrishnan S."/>
            <person name="Rakotoarivelo A."/>
            <person name="Olsen R.A."/>
            <person name="Prost S."/>
            <person name="Tunstall T."/>
            <person name="Ryder O.A."/>
            <person name="Dalen L."/>
            <person name="Bruford M.W."/>
        </authorList>
    </citation>
    <scope>NUCLEOTIDE SEQUENCE [LARGE SCALE GENOMIC DNA]</scope>
    <source>
        <strain evidence="2">SBR-YM</strain>
        <tissue evidence="2">Skin</tissue>
    </source>
</reference>